<keyword evidence="7" id="KW-1185">Reference proteome</keyword>
<dbReference type="SUPFAM" id="SSF46785">
    <property type="entry name" value="Winged helix' DNA-binding domain"/>
    <property type="match status" value="1"/>
</dbReference>
<dbReference type="PANTHER" id="PTHR33154:SF33">
    <property type="entry name" value="TRANSCRIPTIONAL REPRESSOR SDPR"/>
    <property type="match status" value="1"/>
</dbReference>
<evidence type="ECO:0000256" key="3">
    <source>
        <dbReference type="ARBA" id="ARBA00023163"/>
    </source>
</evidence>
<dbReference type="PANTHER" id="PTHR33154">
    <property type="entry name" value="TRANSCRIPTIONAL REGULATOR, ARSR FAMILY"/>
    <property type="match status" value="1"/>
</dbReference>
<dbReference type="NCBIfam" id="NF033788">
    <property type="entry name" value="HTH_metalloreg"/>
    <property type="match status" value="1"/>
</dbReference>
<evidence type="ECO:0000259" key="5">
    <source>
        <dbReference type="PROSITE" id="PS50987"/>
    </source>
</evidence>
<gene>
    <name evidence="6" type="ORF">ABCQ75_12405</name>
</gene>
<dbReference type="Pfam" id="PF01022">
    <property type="entry name" value="HTH_5"/>
    <property type="match status" value="1"/>
</dbReference>
<dbReference type="CDD" id="cd00090">
    <property type="entry name" value="HTH_ARSR"/>
    <property type="match status" value="1"/>
</dbReference>
<dbReference type="PRINTS" id="PR00778">
    <property type="entry name" value="HTHARSR"/>
</dbReference>
<keyword evidence="2" id="KW-0238">DNA-binding</keyword>
<name>A0ABU9X1I8_9MICC</name>
<keyword evidence="3" id="KW-0804">Transcription</keyword>
<comment type="caution">
    <text evidence="6">The sequence shown here is derived from an EMBL/GenBank/DDBJ whole genome shotgun (WGS) entry which is preliminary data.</text>
</comment>
<evidence type="ECO:0000313" key="7">
    <source>
        <dbReference type="Proteomes" id="UP001422074"/>
    </source>
</evidence>
<sequence>MGTDIFAVIADRTRRDILDTLRTGDKAVGELVDALEASQPTVSKHLRVLRDAGLVTTRAQGQKRYYALRAEPLAEVGGWLAELRTAPVSPAPAVPEAAAEHAEDAEGAEPAGSAVVPAGAPAVPAPPAAPGAIVPAAVLPGPAGEMGPAEGGRPAQIQRTVERTVERAAARATELMANLPKFGRRR</sequence>
<proteinExistence type="predicted"/>
<evidence type="ECO:0000256" key="4">
    <source>
        <dbReference type="SAM" id="MobiDB-lite"/>
    </source>
</evidence>
<keyword evidence="1" id="KW-0805">Transcription regulation</keyword>
<accession>A0ABU9X1I8</accession>
<evidence type="ECO:0000313" key="6">
    <source>
        <dbReference type="EMBL" id="MEN2745329.1"/>
    </source>
</evidence>
<protein>
    <submittedName>
        <fullName evidence="6">Metalloregulator ArsR/SmtB family transcription factor</fullName>
    </submittedName>
</protein>
<dbReference type="RefSeq" id="WP_345885680.1">
    <property type="nucleotide sequence ID" value="NZ_JBDFRB010000011.1"/>
</dbReference>
<dbReference type="SMART" id="SM00418">
    <property type="entry name" value="HTH_ARSR"/>
    <property type="match status" value="1"/>
</dbReference>
<evidence type="ECO:0000256" key="1">
    <source>
        <dbReference type="ARBA" id="ARBA00023015"/>
    </source>
</evidence>
<feature type="domain" description="HTH arsR-type" evidence="5">
    <location>
        <begin position="1"/>
        <end position="106"/>
    </location>
</feature>
<dbReference type="InterPro" id="IPR051081">
    <property type="entry name" value="HTH_MetalResp_TranReg"/>
</dbReference>
<reference evidence="6 7" key="1">
    <citation type="submission" date="2024-05" db="EMBL/GenBank/DDBJ databases">
        <title>Sinomonas sp. nov., isolated from a waste landfill.</title>
        <authorList>
            <person name="Zhao Y."/>
        </authorList>
    </citation>
    <scope>NUCLEOTIDE SEQUENCE [LARGE SCALE GENOMIC DNA]</scope>
    <source>
        <strain evidence="6 7">CCTCC AB2014300</strain>
    </source>
</reference>
<dbReference type="InterPro" id="IPR036390">
    <property type="entry name" value="WH_DNA-bd_sf"/>
</dbReference>
<organism evidence="6 7">
    <name type="scientific">Sinomonas halotolerans</name>
    <dbReference type="NCBI Taxonomy" id="1644133"/>
    <lineage>
        <taxon>Bacteria</taxon>
        <taxon>Bacillati</taxon>
        <taxon>Actinomycetota</taxon>
        <taxon>Actinomycetes</taxon>
        <taxon>Micrococcales</taxon>
        <taxon>Micrococcaceae</taxon>
        <taxon>Sinomonas</taxon>
    </lineage>
</organism>
<dbReference type="EMBL" id="JBDFRB010000011">
    <property type="protein sequence ID" value="MEN2745329.1"/>
    <property type="molecule type" value="Genomic_DNA"/>
</dbReference>
<dbReference type="PROSITE" id="PS50987">
    <property type="entry name" value="HTH_ARSR_2"/>
    <property type="match status" value="1"/>
</dbReference>
<feature type="region of interest" description="Disordered" evidence="4">
    <location>
        <begin position="91"/>
        <end position="114"/>
    </location>
</feature>
<dbReference type="InterPro" id="IPR001845">
    <property type="entry name" value="HTH_ArsR_DNA-bd_dom"/>
</dbReference>
<evidence type="ECO:0000256" key="2">
    <source>
        <dbReference type="ARBA" id="ARBA00023125"/>
    </source>
</evidence>
<dbReference type="Proteomes" id="UP001422074">
    <property type="component" value="Unassembled WGS sequence"/>
</dbReference>
<dbReference type="InterPro" id="IPR011991">
    <property type="entry name" value="ArsR-like_HTH"/>
</dbReference>
<dbReference type="InterPro" id="IPR036388">
    <property type="entry name" value="WH-like_DNA-bd_sf"/>
</dbReference>
<dbReference type="Gene3D" id="1.10.10.10">
    <property type="entry name" value="Winged helix-like DNA-binding domain superfamily/Winged helix DNA-binding domain"/>
    <property type="match status" value="1"/>
</dbReference>